<feature type="domain" description="RING-type" evidence="5">
    <location>
        <begin position="201"/>
        <end position="241"/>
    </location>
</feature>
<proteinExistence type="predicted"/>
<dbReference type="SUPFAM" id="SSF57850">
    <property type="entry name" value="RING/U-box"/>
    <property type="match status" value="1"/>
</dbReference>
<dbReference type="Gene3D" id="3.30.40.10">
    <property type="entry name" value="Zinc/RING finger domain, C3HC4 (zinc finger)"/>
    <property type="match status" value="1"/>
</dbReference>
<sequence>ESQRKLQLVRERFTRRPDQSLLLWLYECWFLGADVDVLLDSYEAKQLGALSWDVATDRGIGRRAGICSLWMRLVSSVREAYTVEELLVYRDRWNTRLEGVQYLTELAMADVLFGNTRNSQCLDDPDRACCTWDIWEAFRKSAPPLYAKALSSVTWNRNLKVLKLKAFIWDYRLKPSSPPQDSFSYVEKQPKEYAASGDDPCTICHEELSRNSCELECGHEFHRECIRTWLQQHSSTCPICRDYAVLPADLPERPARNNPKRYKAKPWKRRVF</sequence>
<keyword evidence="3" id="KW-0862">Zinc</keyword>
<evidence type="ECO:0000256" key="2">
    <source>
        <dbReference type="ARBA" id="ARBA00022771"/>
    </source>
</evidence>
<dbReference type="GO" id="GO:0008270">
    <property type="term" value="F:zinc ion binding"/>
    <property type="evidence" value="ECO:0007669"/>
    <property type="project" value="UniProtKB-KW"/>
</dbReference>
<feature type="non-terminal residue" evidence="6">
    <location>
        <position position="1"/>
    </location>
</feature>
<dbReference type="AlphaFoldDB" id="A0A7K6Y719"/>
<comment type="caution">
    <text evidence="6">The sequence shown here is derived from an EMBL/GenBank/DDBJ whole genome shotgun (WGS) entry which is preliminary data.</text>
</comment>
<evidence type="ECO:0000313" key="7">
    <source>
        <dbReference type="Proteomes" id="UP000587587"/>
    </source>
</evidence>
<feature type="non-terminal residue" evidence="6">
    <location>
        <position position="272"/>
    </location>
</feature>
<dbReference type="PANTHER" id="PTHR17550">
    <property type="entry name" value="E3 UBIQUITIN-PROTEIN LIGASE TTC3"/>
    <property type="match status" value="1"/>
</dbReference>
<dbReference type="Pfam" id="PF13639">
    <property type="entry name" value="zf-RING_2"/>
    <property type="match status" value="1"/>
</dbReference>
<evidence type="ECO:0000256" key="4">
    <source>
        <dbReference type="PROSITE-ProRule" id="PRU00175"/>
    </source>
</evidence>
<dbReference type="PROSITE" id="PS50089">
    <property type="entry name" value="ZF_RING_2"/>
    <property type="match status" value="1"/>
</dbReference>
<dbReference type="InterPro" id="IPR013083">
    <property type="entry name" value="Znf_RING/FYVE/PHD"/>
</dbReference>
<keyword evidence="2 4" id="KW-0863">Zinc-finger</keyword>
<gene>
    <name evidence="6" type="primary">Dzip3_1</name>
    <name evidence="6" type="ORF">PROCAF_R15017</name>
</gene>
<keyword evidence="7" id="KW-1185">Reference proteome</keyword>
<evidence type="ECO:0000259" key="5">
    <source>
        <dbReference type="PROSITE" id="PS50089"/>
    </source>
</evidence>
<evidence type="ECO:0000313" key="6">
    <source>
        <dbReference type="EMBL" id="NWX67361.1"/>
    </source>
</evidence>
<dbReference type="PANTHER" id="PTHR17550:SF4">
    <property type="entry name" value="E3 UBIQUITIN-PROTEIN LIGASE TTC3"/>
    <property type="match status" value="1"/>
</dbReference>
<accession>A0A7K6Y719</accession>
<keyword evidence="1" id="KW-0479">Metal-binding</keyword>
<evidence type="ECO:0000256" key="1">
    <source>
        <dbReference type="ARBA" id="ARBA00022723"/>
    </source>
</evidence>
<dbReference type="Proteomes" id="UP000587587">
    <property type="component" value="Unassembled WGS sequence"/>
</dbReference>
<evidence type="ECO:0000256" key="3">
    <source>
        <dbReference type="ARBA" id="ARBA00022833"/>
    </source>
</evidence>
<dbReference type="GO" id="GO:0016874">
    <property type="term" value="F:ligase activity"/>
    <property type="evidence" value="ECO:0007669"/>
    <property type="project" value="UniProtKB-KW"/>
</dbReference>
<dbReference type="EMBL" id="VZSE01027389">
    <property type="protein sequence ID" value="NWX67361.1"/>
    <property type="molecule type" value="Genomic_DNA"/>
</dbReference>
<name>A0A7K6Y719_9PASE</name>
<protein>
    <submittedName>
        <fullName evidence="6">DZIP3 ligase</fullName>
    </submittedName>
</protein>
<dbReference type="SMART" id="SM00184">
    <property type="entry name" value="RING"/>
    <property type="match status" value="1"/>
</dbReference>
<keyword evidence="6" id="KW-0436">Ligase</keyword>
<dbReference type="InterPro" id="IPR001841">
    <property type="entry name" value="Znf_RING"/>
</dbReference>
<organism evidence="6 7">
    <name type="scientific">Promerops cafer</name>
    <name type="common">Cape sugarbird</name>
    <dbReference type="NCBI Taxonomy" id="254652"/>
    <lineage>
        <taxon>Eukaryota</taxon>
        <taxon>Metazoa</taxon>
        <taxon>Chordata</taxon>
        <taxon>Craniata</taxon>
        <taxon>Vertebrata</taxon>
        <taxon>Euteleostomi</taxon>
        <taxon>Archelosauria</taxon>
        <taxon>Archosauria</taxon>
        <taxon>Dinosauria</taxon>
        <taxon>Saurischia</taxon>
        <taxon>Theropoda</taxon>
        <taxon>Coelurosauria</taxon>
        <taxon>Aves</taxon>
        <taxon>Neognathae</taxon>
        <taxon>Neoaves</taxon>
        <taxon>Telluraves</taxon>
        <taxon>Australaves</taxon>
        <taxon>Passeriformes</taxon>
        <taxon>Passeroidea</taxon>
        <taxon>Nectariniidae</taxon>
        <taxon>Promerops</taxon>
    </lineage>
</organism>
<reference evidence="6 7" key="1">
    <citation type="submission" date="2019-09" db="EMBL/GenBank/DDBJ databases">
        <title>Bird 10,000 Genomes (B10K) Project - Family phase.</title>
        <authorList>
            <person name="Zhang G."/>
        </authorList>
    </citation>
    <scope>NUCLEOTIDE SEQUENCE [LARGE SCALE GENOMIC DNA]</scope>
    <source>
        <strain evidence="6">B10K-UC-030-53</strain>
    </source>
</reference>